<feature type="transmembrane region" description="Helical" evidence="2">
    <location>
        <begin position="80"/>
        <end position="102"/>
    </location>
</feature>
<reference evidence="3" key="1">
    <citation type="submission" date="2023-02" db="EMBL/GenBank/DDBJ databases">
        <title>Kitasatospora phosalacinea NBRC 14362.</title>
        <authorList>
            <person name="Ichikawa N."/>
            <person name="Sato H."/>
            <person name="Tonouchi N."/>
        </authorList>
    </citation>
    <scope>NUCLEOTIDE SEQUENCE</scope>
    <source>
        <strain evidence="3">NBRC 14362</strain>
    </source>
</reference>
<dbReference type="RefSeq" id="WP_033254152.1">
    <property type="nucleotide sequence ID" value="NZ_BSRX01000011.1"/>
</dbReference>
<keyword evidence="2" id="KW-0812">Transmembrane</keyword>
<keyword evidence="2" id="KW-1133">Transmembrane helix</keyword>
<feature type="transmembrane region" description="Helical" evidence="2">
    <location>
        <begin position="54"/>
        <end position="73"/>
    </location>
</feature>
<sequence length="107" mass="11224">MAQAAPRPRQQHRPQFTLNTDGHPHPRENALVGVTVLLGVVAFVTSFFDNLHILTSWTGLIGVITGLTGLFVSVTTAERFAVVIGTGAAAFGLFLGVAHGGLFGGAW</sequence>
<feature type="transmembrane region" description="Helical" evidence="2">
    <location>
        <begin position="30"/>
        <end position="48"/>
    </location>
</feature>
<evidence type="ECO:0000256" key="2">
    <source>
        <dbReference type="SAM" id="Phobius"/>
    </source>
</evidence>
<dbReference type="Proteomes" id="UP001165143">
    <property type="component" value="Unassembled WGS sequence"/>
</dbReference>
<accession>A0A9W6PG78</accession>
<comment type="caution">
    <text evidence="3">The sequence shown here is derived from an EMBL/GenBank/DDBJ whole genome shotgun (WGS) entry which is preliminary data.</text>
</comment>
<feature type="region of interest" description="Disordered" evidence="1">
    <location>
        <begin position="1"/>
        <end position="25"/>
    </location>
</feature>
<proteinExistence type="predicted"/>
<evidence type="ECO:0000313" key="3">
    <source>
        <dbReference type="EMBL" id="GLW54322.1"/>
    </source>
</evidence>
<dbReference type="EMBL" id="BSRX01000011">
    <property type="protein sequence ID" value="GLW54322.1"/>
    <property type="molecule type" value="Genomic_DNA"/>
</dbReference>
<keyword evidence="2" id="KW-0472">Membrane</keyword>
<name>A0A9W6PG78_9ACTN</name>
<evidence type="ECO:0000313" key="4">
    <source>
        <dbReference type="Proteomes" id="UP001165143"/>
    </source>
</evidence>
<protein>
    <submittedName>
        <fullName evidence="3">Uncharacterized protein</fullName>
    </submittedName>
</protein>
<organism evidence="3 4">
    <name type="scientific">Kitasatospora phosalacinea</name>
    <dbReference type="NCBI Taxonomy" id="2065"/>
    <lineage>
        <taxon>Bacteria</taxon>
        <taxon>Bacillati</taxon>
        <taxon>Actinomycetota</taxon>
        <taxon>Actinomycetes</taxon>
        <taxon>Kitasatosporales</taxon>
        <taxon>Streptomycetaceae</taxon>
        <taxon>Kitasatospora</taxon>
    </lineage>
</organism>
<gene>
    <name evidence="3" type="ORF">Kpho01_23330</name>
</gene>
<evidence type="ECO:0000256" key="1">
    <source>
        <dbReference type="SAM" id="MobiDB-lite"/>
    </source>
</evidence>
<dbReference type="AlphaFoldDB" id="A0A9W6PG78"/>